<accession>F4RDV1</accession>
<gene>
    <name evidence="3" type="ORF">MELLADRAFT_95948</name>
</gene>
<dbReference type="PANTHER" id="PTHR34587:SF2">
    <property type="entry name" value="G-PROTEIN COUPLED RECEPTORS FAMILY 1 PROFILE DOMAIN-CONTAINING PROTEIN"/>
    <property type="match status" value="1"/>
</dbReference>
<dbReference type="STRING" id="747676.F4RDV1"/>
<dbReference type="AlphaFoldDB" id="F4RDV1"/>
<dbReference type="VEuPathDB" id="FungiDB:MELLADRAFT_95948"/>
<feature type="chain" id="PRO_5003317543" description="Secreted protein" evidence="2">
    <location>
        <begin position="20"/>
        <end position="252"/>
    </location>
</feature>
<dbReference type="RefSeq" id="XP_007407272.1">
    <property type="nucleotide sequence ID" value="XM_007407210.1"/>
</dbReference>
<evidence type="ECO:0000313" key="4">
    <source>
        <dbReference type="Proteomes" id="UP000001072"/>
    </source>
</evidence>
<feature type="region of interest" description="Disordered" evidence="1">
    <location>
        <begin position="25"/>
        <end position="63"/>
    </location>
</feature>
<organism evidence="4">
    <name type="scientific">Melampsora larici-populina (strain 98AG31 / pathotype 3-4-7)</name>
    <name type="common">Poplar leaf rust fungus</name>
    <dbReference type="NCBI Taxonomy" id="747676"/>
    <lineage>
        <taxon>Eukaryota</taxon>
        <taxon>Fungi</taxon>
        <taxon>Dikarya</taxon>
        <taxon>Basidiomycota</taxon>
        <taxon>Pucciniomycotina</taxon>
        <taxon>Pucciniomycetes</taxon>
        <taxon>Pucciniales</taxon>
        <taxon>Melampsoraceae</taxon>
        <taxon>Melampsora</taxon>
    </lineage>
</organism>
<name>F4RDV1_MELLP</name>
<keyword evidence="4" id="KW-1185">Reference proteome</keyword>
<dbReference type="HOGENOM" id="CLU_029378_3_0_1"/>
<evidence type="ECO:0000313" key="3">
    <source>
        <dbReference type="EMBL" id="EGG09545.1"/>
    </source>
</evidence>
<dbReference type="eggNOG" id="ENOG502QU23">
    <property type="taxonomic scope" value="Eukaryota"/>
</dbReference>
<dbReference type="InParanoid" id="F4RDV1"/>
<dbReference type="GeneID" id="18937416"/>
<sequence length="252" mass="27116">MLFSKQIIFALPFIQVALTASNSSRNSTVCKPKSSQNSTTLHRSARQSASAQDGSPTGNMTGSLTSSNNFINFCVSKEALGAKLMNGSQSAHNYSCNGIPMGMIPAPDQFPSCKFVHPINFSNLKANTTFNIILKIKNMVTGKFTNPTNTYFSAPQQISPKSKQVIGHAHVVIQKISTLNSTKTVNPTKFSFFKGIDTSVGKDNTSFVEVTNGLPVGSYRLSSMLSAANHQPILSGVAQRGTFDDVVYFTVS</sequence>
<evidence type="ECO:0000256" key="1">
    <source>
        <dbReference type="SAM" id="MobiDB-lite"/>
    </source>
</evidence>
<dbReference type="Proteomes" id="UP000001072">
    <property type="component" value="Unassembled WGS sequence"/>
</dbReference>
<protein>
    <recommendedName>
        <fullName evidence="5">Secreted protein</fullName>
    </recommendedName>
</protein>
<reference evidence="4" key="1">
    <citation type="journal article" date="2011" name="Proc. Natl. Acad. Sci. U.S.A.">
        <title>Obligate biotrophy features unraveled by the genomic analysis of rust fungi.</title>
        <authorList>
            <person name="Duplessis S."/>
            <person name="Cuomo C.A."/>
            <person name="Lin Y.-C."/>
            <person name="Aerts A."/>
            <person name="Tisserant E."/>
            <person name="Veneault-Fourrey C."/>
            <person name="Joly D.L."/>
            <person name="Hacquard S."/>
            <person name="Amselem J."/>
            <person name="Cantarel B.L."/>
            <person name="Chiu R."/>
            <person name="Coutinho P.M."/>
            <person name="Feau N."/>
            <person name="Field M."/>
            <person name="Frey P."/>
            <person name="Gelhaye E."/>
            <person name="Goldberg J."/>
            <person name="Grabherr M.G."/>
            <person name="Kodira C.D."/>
            <person name="Kohler A."/>
            <person name="Kuees U."/>
            <person name="Lindquist E.A."/>
            <person name="Lucas S.M."/>
            <person name="Mago R."/>
            <person name="Mauceli E."/>
            <person name="Morin E."/>
            <person name="Murat C."/>
            <person name="Pangilinan J.L."/>
            <person name="Park R."/>
            <person name="Pearson M."/>
            <person name="Quesneville H."/>
            <person name="Rouhier N."/>
            <person name="Sakthikumar S."/>
            <person name="Salamov A.A."/>
            <person name="Schmutz J."/>
            <person name="Selles B."/>
            <person name="Shapiro H."/>
            <person name="Tanguay P."/>
            <person name="Tuskan G.A."/>
            <person name="Henrissat B."/>
            <person name="Van de Peer Y."/>
            <person name="Rouze P."/>
            <person name="Ellis J.G."/>
            <person name="Dodds P.N."/>
            <person name="Schein J.E."/>
            <person name="Zhong S."/>
            <person name="Hamelin R.C."/>
            <person name="Grigoriev I.V."/>
            <person name="Szabo L.J."/>
            <person name="Martin F."/>
        </authorList>
    </citation>
    <scope>NUCLEOTIDE SEQUENCE [LARGE SCALE GENOMIC DNA]</scope>
    <source>
        <strain evidence="4">98AG31 / pathotype 3-4-7</strain>
    </source>
</reference>
<keyword evidence="2" id="KW-0732">Signal</keyword>
<dbReference type="KEGG" id="mlr:MELLADRAFT_95948"/>
<evidence type="ECO:0008006" key="5">
    <source>
        <dbReference type="Google" id="ProtNLM"/>
    </source>
</evidence>
<dbReference type="InterPro" id="IPR053216">
    <property type="entry name" value="Appressorial_penetr-assoc"/>
</dbReference>
<dbReference type="OrthoDB" id="2336871at2759"/>
<proteinExistence type="predicted"/>
<feature type="signal peptide" evidence="2">
    <location>
        <begin position="1"/>
        <end position="19"/>
    </location>
</feature>
<dbReference type="PANTHER" id="PTHR34587">
    <property type="entry name" value="VWFA DOMAIN-CONTAINING PROTEIN"/>
    <property type="match status" value="1"/>
</dbReference>
<evidence type="ECO:0000256" key="2">
    <source>
        <dbReference type="SAM" id="SignalP"/>
    </source>
</evidence>
<dbReference type="EMBL" id="GL883097">
    <property type="protein sequence ID" value="EGG09545.1"/>
    <property type="molecule type" value="Genomic_DNA"/>
</dbReference>